<evidence type="ECO:0000313" key="6">
    <source>
        <dbReference type="Proteomes" id="UP000247978"/>
    </source>
</evidence>
<evidence type="ECO:0000256" key="1">
    <source>
        <dbReference type="ARBA" id="ARBA00009184"/>
    </source>
</evidence>
<keyword evidence="6" id="KW-1185">Reference proteome</keyword>
<dbReference type="OrthoDB" id="9794212at2"/>
<dbReference type="InterPro" id="IPR036412">
    <property type="entry name" value="HAD-like_sf"/>
</dbReference>
<dbReference type="PANTHER" id="PTHR43344:SF13">
    <property type="entry name" value="PHOSPHATASE RV3661-RELATED"/>
    <property type="match status" value="1"/>
</dbReference>
<accession>A0A2V3W4F9</accession>
<dbReference type="Gene3D" id="1.20.1440.100">
    <property type="entry name" value="SG protein - dephosphorylation function"/>
    <property type="match status" value="1"/>
</dbReference>
<dbReference type="AlphaFoldDB" id="A0A2V3W4F9"/>
<proteinExistence type="inferred from homology"/>
<gene>
    <name evidence="5" type="ORF">DFR56_104118</name>
</gene>
<keyword evidence="3 5" id="KW-0378">Hydrolase</keyword>
<keyword evidence="4" id="KW-0460">Magnesium</keyword>
<dbReference type="RefSeq" id="WP_110394794.1">
    <property type="nucleotide sequence ID" value="NZ_JBHUHB010000001.1"/>
</dbReference>
<dbReference type="Gene3D" id="3.40.50.1000">
    <property type="entry name" value="HAD superfamily/HAD-like"/>
    <property type="match status" value="1"/>
</dbReference>
<dbReference type="InterPro" id="IPR023214">
    <property type="entry name" value="HAD_sf"/>
</dbReference>
<reference evidence="5 6" key="1">
    <citation type="submission" date="2018-05" db="EMBL/GenBank/DDBJ databases">
        <title>Genomic Encyclopedia of Type Strains, Phase IV (KMG-IV): sequencing the most valuable type-strain genomes for metagenomic binning, comparative biology and taxonomic classification.</title>
        <authorList>
            <person name="Goeker M."/>
        </authorList>
    </citation>
    <scope>NUCLEOTIDE SEQUENCE [LARGE SCALE GENOMIC DNA]</scope>
    <source>
        <strain evidence="5 6">DSM 28556</strain>
    </source>
</reference>
<keyword evidence="2" id="KW-0479">Metal-binding</keyword>
<dbReference type="GO" id="GO:0046872">
    <property type="term" value="F:metal ion binding"/>
    <property type="evidence" value="ECO:0007669"/>
    <property type="project" value="UniProtKB-KW"/>
</dbReference>
<dbReference type="EMBL" id="QJJQ01000004">
    <property type="protein sequence ID" value="PXW87968.1"/>
    <property type="molecule type" value="Genomic_DNA"/>
</dbReference>
<dbReference type="NCBIfam" id="TIGR01490">
    <property type="entry name" value="HAD-SF-IB-hyp1"/>
    <property type="match status" value="1"/>
</dbReference>
<dbReference type="SUPFAM" id="SSF56784">
    <property type="entry name" value="HAD-like"/>
    <property type="match status" value="1"/>
</dbReference>
<evidence type="ECO:0000313" key="5">
    <source>
        <dbReference type="EMBL" id="PXW87968.1"/>
    </source>
</evidence>
<organism evidence="5 6">
    <name type="scientific">Pseudogracilibacillus auburnensis</name>
    <dbReference type="NCBI Taxonomy" id="1494959"/>
    <lineage>
        <taxon>Bacteria</taxon>
        <taxon>Bacillati</taxon>
        <taxon>Bacillota</taxon>
        <taxon>Bacilli</taxon>
        <taxon>Bacillales</taxon>
        <taxon>Bacillaceae</taxon>
        <taxon>Pseudogracilibacillus</taxon>
    </lineage>
</organism>
<dbReference type="GO" id="GO:0016787">
    <property type="term" value="F:hydrolase activity"/>
    <property type="evidence" value="ECO:0007669"/>
    <property type="project" value="UniProtKB-KW"/>
</dbReference>
<comment type="similarity">
    <text evidence="1">Belongs to the HAD-like hydrolase superfamily. SerB family.</text>
</comment>
<evidence type="ECO:0000256" key="2">
    <source>
        <dbReference type="ARBA" id="ARBA00022723"/>
    </source>
</evidence>
<dbReference type="PANTHER" id="PTHR43344">
    <property type="entry name" value="PHOSPHOSERINE PHOSPHATASE"/>
    <property type="match status" value="1"/>
</dbReference>
<comment type="caution">
    <text evidence="5">The sequence shown here is derived from an EMBL/GenBank/DDBJ whole genome shotgun (WGS) entry which is preliminary data.</text>
</comment>
<dbReference type="InterPro" id="IPR050582">
    <property type="entry name" value="HAD-like_SerB"/>
</dbReference>
<protein>
    <submittedName>
        <fullName evidence="5">HAD superfamily hydrolase (TIGR01490 family)</fullName>
    </submittedName>
</protein>
<evidence type="ECO:0000256" key="4">
    <source>
        <dbReference type="ARBA" id="ARBA00022842"/>
    </source>
</evidence>
<sequence length="220" mass="25772">MKLAIFDFDGTLYKNETFPLLMKHLKEHTTYGPRYKGFYRSVLVPYISYKLKMYPERKMKMQMMQKYLRAFSGLTETELDEYFAEIANKMRDDFNQDVFSRLHKHNKDNFHTMIVSGAFTPLLKSVAKDVPVDTIIGTDVPVMEGFYDPKMPIDHVQAERKTELVHDKMNNESIDWENSFAYGDSYSDLFVLKLVGNPVAVSPDEKLREVAIQNKWEIIE</sequence>
<dbReference type="Proteomes" id="UP000247978">
    <property type="component" value="Unassembled WGS sequence"/>
</dbReference>
<dbReference type="Pfam" id="PF12710">
    <property type="entry name" value="HAD"/>
    <property type="match status" value="1"/>
</dbReference>
<evidence type="ECO:0000256" key="3">
    <source>
        <dbReference type="ARBA" id="ARBA00022801"/>
    </source>
</evidence>
<dbReference type="NCBIfam" id="TIGR01488">
    <property type="entry name" value="HAD-SF-IB"/>
    <property type="match status" value="1"/>
</dbReference>
<dbReference type="InterPro" id="IPR006385">
    <property type="entry name" value="HAD_hydro_SerB1"/>
</dbReference>
<name>A0A2V3W4F9_9BACI</name>